<keyword evidence="2" id="KW-1185">Reference proteome</keyword>
<evidence type="ECO:0000313" key="1">
    <source>
        <dbReference type="EMBL" id="CAI8045823.1"/>
    </source>
</evidence>
<comment type="caution">
    <text evidence="1">The sequence shown here is derived from an EMBL/GenBank/DDBJ whole genome shotgun (WGS) entry which is preliminary data.</text>
</comment>
<dbReference type="Proteomes" id="UP001174909">
    <property type="component" value="Unassembled WGS sequence"/>
</dbReference>
<dbReference type="EMBL" id="CASHTH010003506">
    <property type="protein sequence ID" value="CAI8045823.1"/>
    <property type="molecule type" value="Genomic_DNA"/>
</dbReference>
<dbReference type="AlphaFoldDB" id="A0AA35TD95"/>
<name>A0AA35TD95_GEOBA</name>
<sequence length="52" mass="6221">MEAISSRPYIHCEGRLDLLRLNEMVQHHFSYSSSREVRMNEEKRDIGFSDLH</sequence>
<evidence type="ECO:0000313" key="2">
    <source>
        <dbReference type="Proteomes" id="UP001174909"/>
    </source>
</evidence>
<feature type="non-terminal residue" evidence="1">
    <location>
        <position position="1"/>
    </location>
</feature>
<accession>A0AA35TD95</accession>
<organism evidence="1 2">
    <name type="scientific">Geodia barretti</name>
    <name type="common">Barrett's horny sponge</name>
    <dbReference type="NCBI Taxonomy" id="519541"/>
    <lineage>
        <taxon>Eukaryota</taxon>
        <taxon>Metazoa</taxon>
        <taxon>Porifera</taxon>
        <taxon>Demospongiae</taxon>
        <taxon>Heteroscleromorpha</taxon>
        <taxon>Tetractinellida</taxon>
        <taxon>Astrophorina</taxon>
        <taxon>Geodiidae</taxon>
        <taxon>Geodia</taxon>
    </lineage>
</organism>
<proteinExistence type="predicted"/>
<protein>
    <submittedName>
        <fullName evidence="1">Uncharacterized protein</fullName>
    </submittedName>
</protein>
<gene>
    <name evidence="1" type="ORF">GBAR_LOCUS25339</name>
</gene>
<reference evidence="1" key="1">
    <citation type="submission" date="2023-03" db="EMBL/GenBank/DDBJ databases">
        <authorList>
            <person name="Steffen K."/>
            <person name="Cardenas P."/>
        </authorList>
    </citation>
    <scope>NUCLEOTIDE SEQUENCE</scope>
</reference>